<evidence type="ECO:0008006" key="4">
    <source>
        <dbReference type="Google" id="ProtNLM"/>
    </source>
</evidence>
<evidence type="ECO:0000313" key="2">
    <source>
        <dbReference type="EMBL" id="MVX58010.1"/>
    </source>
</evidence>
<accession>A0A6L6YJU3</accession>
<evidence type="ECO:0000256" key="1">
    <source>
        <dbReference type="SAM" id="SignalP"/>
    </source>
</evidence>
<sequence>MRKLFVPLVLLLVSTVACAEMKYYYNEKGQCIGGENIPGYKDPRTTITEEDMKGMVYVSPEQKRKMDEKIFKEALENEITARMYQDRVATREQAIKDILSGVPRKVR</sequence>
<protein>
    <recommendedName>
        <fullName evidence="4">Lipoprotein</fullName>
    </recommendedName>
</protein>
<name>A0A6L6YJU3_9BURK</name>
<proteinExistence type="predicted"/>
<organism evidence="2 3">
    <name type="scientific">Parasutterella muris</name>
    <dbReference type="NCBI Taxonomy" id="2565572"/>
    <lineage>
        <taxon>Bacteria</taxon>
        <taxon>Pseudomonadati</taxon>
        <taxon>Pseudomonadota</taxon>
        <taxon>Betaproteobacteria</taxon>
        <taxon>Burkholderiales</taxon>
        <taxon>Sutterellaceae</taxon>
        <taxon>Parasutterella</taxon>
    </lineage>
</organism>
<feature type="chain" id="PRO_5027047177" description="Lipoprotein" evidence="1">
    <location>
        <begin position="20"/>
        <end position="107"/>
    </location>
</feature>
<feature type="signal peptide" evidence="1">
    <location>
        <begin position="1"/>
        <end position="19"/>
    </location>
</feature>
<gene>
    <name evidence="2" type="ORF">E5987_12600</name>
</gene>
<comment type="caution">
    <text evidence="2">The sequence shown here is derived from an EMBL/GenBank/DDBJ whole genome shotgun (WGS) entry which is preliminary data.</text>
</comment>
<keyword evidence="3" id="KW-1185">Reference proteome</keyword>
<dbReference type="EMBL" id="WSRP01000087">
    <property type="protein sequence ID" value="MVX58010.1"/>
    <property type="molecule type" value="Genomic_DNA"/>
</dbReference>
<reference evidence="2 3" key="1">
    <citation type="submission" date="2019-12" db="EMBL/GenBank/DDBJ databases">
        <title>Microbes associate with the intestines of laboratory mice.</title>
        <authorList>
            <person name="Navarre W."/>
            <person name="Wong E."/>
        </authorList>
    </citation>
    <scope>NUCLEOTIDE SEQUENCE [LARGE SCALE GENOMIC DNA]</scope>
    <source>
        <strain evidence="2 3">NM82_D38</strain>
    </source>
</reference>
<keyword evidence="1" id="KW-0732">Signal</keyword>
<dbReference type="Proteomes" id="UP000472580">
    <property type="component" value="Unassembled WGS sequence"/>
</dbReference>
<dbReference type="PROSITE" id="PS51257">
    <property type="entry name" value="PROKAR_LIPOPROTEIN"/>
    <property type="match status" value="1"/>
</dbReference>
<dbReference type="AlphaFoldDB" id="A0A6L6YJU3"/>
<dbReference type="RefSeq" id="WP_160336416.1">
    <property type="nucleotide sequence ID" value="NZ_WSRP01000087.1"/>
</dbReference>
<evidence type="ECO:0000313" key="3">
    <source>
        <dbReference type="Proteomes" id="UP000472580"/>
    </source>
</evidence>